<dbReference type="Pfam" id="PF07973">
    <property type="entry name" value="tRNA_SAD"/>
    <property type="match status" value="1"/>
</dbReference>
<dbReference type="InterPro" id="IPR003156">
    <property type="entry name" value="DHHA1_dom"/>
</dbReference>
<dbReference type="AlphaFoldDB" id="A0A926E5B4"/>
<reference evidence="5" key="1">
    <citation type="submission" date="2020-08" db="EMBL/GenBank/DDBJ databases">
        <title>Genome public.</title>
        <authorList>
            <person name="Liu C."/>
            <person name="Sun Q."/>
        </authorList>
    </citation>
    <scope>NUCLEOTIDE SEQUENCE</scope>
    <source>
        <strain evidence="5">NSJ-24</strain>
    </source>
</reference>
<dbReference type="InterPro" id="IPR018164">
    <property type="entry name" value="Ala-tRNA-synth_IIc_N"/>
</dbReference>
<comment type="cofactor">
    <cofactor evidence="1">
        <name>Zn(2+)</name>
        <dbReference type="ChEBI" id="CHEBI:29105"/>
    </cofactor>
</comment>
<dbReference type="SMART" id="SM00863">
    <property type="entry name" value="tRNA_SAD"/>
    <property type="match status" value="1"/>
</dbReference>
<evidence type="ECO:0000256" key="3">
    <source>
        <dbReference type="ARBA" id="ARBA00022833"/>
    </source>
</evidence>
<sequence length="429" mass="48518">MKTTKLYQQNRYIKNWNTVITSVERSENNIKDFLITLKSTAFFPEGGGQSCDTGHINGYVVTDVQEYKGNIYHTVKTVSPDQSLSEIMTPGTAVSCSIDWERRFDNMQRHCGEHILSGIFHSMFGGVNKGFHMGHDHMTIDISLEEKPEITEITFEDAIRAELEANKVIWSDAPVTVLKFDSRKDAEKLPLRKALAFDEDISIVCIGSAENVSDCVACCGTHPDTAGQVGLIKVYKVEKYKGMFRIYFEAGQRALMDYNIKHHILSDLSNKYSSSIEDFPKKLKAQEEKSVDIKNELFHLKKAFIEEQCGKLDEILRKTHASEPSSEIIVYTLPQLSTDDVFIMAKKYINKSKNLILLYSQKDTSYILISDGIVNCSLLVKEFAHECGGKGGGNSSSARAIFNSFQDAEIFAEKIRQNYRKINGEKHER</sequence>
<evidence type="ECO:0000259" key="4">
    <source>
        <dbReference type="SMART" id="SM00863"/>
    </source>
</evidence>
<evidence type="ECO:0000313" key="6">
    <source>
        <dbReference type="Proteomes" id="UP000610862"/>
    </source>
</evidence>
<keyword evidence="6" id="KW-1185">Reference proteome</keyword>
<dbReference type="InterPro" id="IPR051335">
    <property type="entry name" value="Alanyl-tRNA_Editing_Enzymes"/>
</dbReference>
<gene>
    <name evidence="5" type="ORF">H8692_02525</name>
</gene>
<protein>
    <submittedName>
        <fullName evidence="5">Alanyl-tRNA editing protein</fullName>
    </submittedName>
</protein>
<dbReference type="Gene3D" id="2.40.30.130">
    <property type="match status" value="1"/>
</dbReference>
<dbReference type="SUPFAM" id="SSF50447">
    <property type="entry name" value="Translation proteins"/>
    <property type="match status" value="1"/>
</dbReference>
<evidence type="ECO:0000256" key="1">
    <source>
        <dbReference type="ARBA" id="ARBA00001947"/>
    </source>
</evidence>
<dbReference type="GO" id="GO:0005524">
    <property type="term" value="F:ATP binding"/>
    <property type="evidence" value="ECO:0007669"/>
    <property type="project" value="InterPro"/>
</dbReference>
<keyword evidence="3" id="KW-0862">Zinc</keyword>
<name>A0A926E5B4_9FIRM</name>
<dbReference type="Gene3D" id="3.10.310.40">
    <property type="match status" value="1"/>
</dbReference>
<dbReference type="GO" id="GO:0004813">
    <property type="term" value="F:alanine-tRNA ligase activity"/>
    <property type="evidence" value="ECO:0007669"/>
    <property type="project" value="InterPro"/>
</dbReference>
<keyword evidence="2" id="KW-0479">Metal-binding</keyword>
<dbReference type="InterPro" id="IPR012947">
    <property type="entry name" value="tRNA_SAD"/>
</dbReference>
<dbReference type="Pfam" id="PF01411">
    <property type="entry name" value="tRNA-synt_2c"/>
    <property type="match status" value="1"/>
</dbReference>
<dbReference type="SUPFAM" id="SSF55186">
    <property type="entry name" value="ThrRS/AlaRS common domain"/>
    <property type="match status" value="1"/>
</dbReference>
<dbReference type="GO" id="GO:0002161">
    <property type="term" value="F:aminoacyl-tRNA deacylase activity"/>
    <property type="evidence" value="ECO:0007669"/>
    <property type="project" value="UniProtKB-ARBA"/>
</dbReference>
<dbReference type="EMBL" id="JACRTA010000001">
    <property type="protein sequence ID" value="MBC8567637.1"/>
    <property type="molecule type" value="Genomic_DNA"/>
</dbReference>
<evidence type="ECO:0000256" key="2">
    <source>
        <dbReference type="ARBA" id="ARBA00022723"/>
    </source>
</evidence>
<comment type="caution">
    <text evidence="5">The sequence shown here is derived from an EMBL/GenBank/DDBJ whole genome shotgun (WGS) entry which is preliminary data.</text>
</comment>
<organism evidence="5 6">
    <name type="scientific">Lentihominibacter hominis</name>
    <dbReference type="NCBI Taxonomy" id="2763645"/>
    <lineage>
        <taxon>Bacteria</taxon>
        <taxon>Bacillati</taxon>
        <taxon>Bacillota</taxon>
        <taxon>Clostridia</taxon>
        <taxon>Peptostreptococcales</taxon>
        <taxon>Anaerovoracaceae</taxon>
        <taxon>Lentihominibacter</taxon>
    </lineage>
</organism>
<dbReference type="GO" id="GO:0003676">
    <property type="term" value="F:nucleic acid binding"/>
    <property type="evidence" value="ECO:0007669"/>
    <property type="project" value="InterPro"/>
</dbReference>
<proteinExistence type="predicted"/>
<evidence type="ECO:0000313" key="5">
    <source>
        <dbReference type="EMBL" id="MBC8567637.1"/>
    </source>
</evidence>
<dbReference type="Proteomes" id="UP000610862">
    <property type="component" value="Unassembled WGS sequence"/>
</dbReference>
<dbReference type="Gene3D" id="3.30.980.10">
    <property type="entry name" value="Threonyl-trna Synthetase, Chain A, domain 2"/>
    <property type="match status" value="1"/>
</dbReference>
<feature type="domain" description="Threonyl/alanyl tRNA synthetase SAD" evidence="4">
    <location>
        <begin position="201"/>
        <end position="247"/>
    </location>
</feature>
<dbReference type="PANTHER" id="PTHR43462">
    <property type="entry name" value="ALANYL-TRNA EDITING PROTEIN"/>
    <property type="match status" value="1"/>
</dbReference>
<accession>A0A926E5B4</accession>
<dbReference type="InterPro" id="IPR018163">
    <property type="entry name" value="Thr/Ala-tRNA-synth_IIc_edit"/>
</dbReference>
<dbReference type="PANTHER" id="PTHR43462:SF1">
    <property type="entry name" value="ALANYL-TRNA EDITING PROTEIN AARSD1"/>
    <property type="match status" value="1"/>
</dbReference>
<dbReference type="GO" id="GO:0046872">
    <property type="term" value="F:metal ion binding"/>
    <property type="evidence" value="ECO:0007669"/>
    <property type="project" value="UniProtKB-KW"/>
</dbReference>
<dbReference type="RefSeq" id="WP_187524933.1">
    <property type="nucleotide sequence ID" value="NZ_JACRTA010000001.1"/>
</dbReference>
<dbReference type="GO" id="GO:0006419">
    <property type="term" value="P:alanyl-tRNA aminoacylation"/>
    <property type="evidence" value="ECO:0007669"/>
    <property type="project" value="InterPro"/>
</dbReference>
<dbReference type="InterPro" id="IPR009000">
    <property type="entry name" value="Transl_B-barrel_sf"/>
</dbReference>
<dbReference type="Pfam" id="PF02272">
    <property type="entry name" value="DHHA1"/>
    <property type="match status" value="1"/>
</dbReference>